<reference evidence="3" key="1">
    <citation type="submission" date="2021-02" db="EMBL/GenBank/DDBJ databases">
        <title>Fulvivirga sp. S481 isolated from sea water.</title>
        <authorList>
            <person name="Bae S.S."/>
            <person name="Baek K."/>
        </authorList>
    </citation>
    <scope>NUCLEOTIDE SEQUENCE</scope>
    <source>
        <strain evidence="3">S481</strain>
    </source>
</reference>
<organism evidence="3 4">
    <name type="scientific">Fulvivirga lutea</name>
    <dbReference type="NCBI Taxonomy" id="2810512"/>
    <lineage>
        <taxon>Bacteria</taxon>
        <taxon>Pseudomonadati</taxon>
        <taxon>Bacteroidota</taxon>
        <taxon>Cytophagia</taxon>
        <taxon>Cytophagales</taxon>
        <taxon>Fulvivirgaceae</taxon>
        <taxon>Fulvivirga</taxon>
    </lineage>
</organism>
<evidence type="ECO:0000313" key="4">
    <source>
        <dbReference type="Proteomes" id="UP000662783"/>
    </source>
</evidence>
<comment type="similarity">
    <text evidence="1">Belongs to the CvfB family.</text>
</comment>
<dbReference type="SMART" id="SM00316">
    <property type="entry name" value="S1"/>
    <property type="match status" value="3"/>
</dbReference>
<gene>
    <name evidence="3" type="ORF">JR347_13800</name>
</gene>
<dbReference type="Gene3D" id="1.10.10.10">
    <property type="entry name" value="Winged helix-like DNA-binding domain superfamily/Winged helix DNA-binding domain"/>
    <property type="match status" value="1"/>
</dbReference>
<dbReference type="Proteomes" id="UP000662783">
    <property type="component" value="Chromosome"/>
</dbReference>
<dbReference type="KEGG" id="fuv:JR347_13800"/>
<evidence type="ECO:0000259" key="2">
    <source>
        <dbReference type="SMART" id="SM00316"/>
    </source>
</evidence>
<dbReference type="Pfam" id="PF17783">
    <property type="entry name" value="WHD_CvfB"/>
    <property type="match status" value="1"/>
</dbReference>
<accession>A0A974WEJ8</accession>
<dbReference type="InterPro" id="IPR039566">
    <property type="entry name" value="CvfB_S1_st"/>
</dbReference>
<dbReference type="AlphaFoldDB" id="A0A974WEJ8"/>
<dbReference type="RefSeq" id="WP_205721175.1">
    <property type="nucleotide sequence ID" value="NZ_CP070608.1"/>
</dbReference>
<keyword evidence="4" id="KW-1185">Reference proteome</keyword>
<feature type="domain" description="S1 motif" evidence="2">
    <location>
        <begin position="2"/>
        <end position="62"/>
    </location>
</feature>
<dbReference type="PANTHER" id="PTHR37296:SF1">
    <property type="entry name" value="CONSERVED VIRULENCE FACTOR B"/>
    <property type="match status" value="1"/>
</dbReference>
<proteinExistence type="inferred from homology"/>
<evidence type="ECO:0000256" key="1">
    <source>
        <dbReference type="PIRNR" id="PIRNR012524"/>
    </source>
</evidence>
<dbReference type="EMBL" id="CP070608">
    <property type="protein sequence ID" value="QSE96661.1"/>
    <property type="molecule type" value="Genomic_DNA"/>
</dbReference>
<protein>
    <submittedName>
        <fullName evidence="3">GntR family transcriptional regulator</fullName>
    </submittedName>
</protein>
<dbReference type="GO" id="GO:0003676">
    <property type="term" value="F:nucleic acid binding"/>
    <property type="evidence" value="ECO:0007669"/>
    <property type="project" value="InterPro"/>
</dbReference>
<dbReference type="PANTHER" id="PTHR37296">
    <property type="entry name" value="CONSERVED VIRULENCE FACTOR B"/>
    <property type="match status" value="1"/>
</dbReference>
<dbReference type="InterPro" id="IPR014464">
    <property type="entry name" value="CvfB_fam"/>
</dbReference>
<dbReference type="Pfam" id="PF13509">
    <property type="entry name" value="S1_2"/>
    <property type="match status" value="1"/>
</dbReference>
<dbReference type="InterPro" id="IPR036388">
    <property type="entry name" value="WH-like_DNA-bd_sf"/>
</dbReference>
<sequence>MTIGEFYELEILREVDFGMYLKSDLGDVLLPIKYVPDGYKVGDFIRVFLHRDSEDRLLATTLEPFGKLNDFVALQVKDKAPHGAFMDWGLEKDLFVPIKEQPRRYEIGDIQVVRICLDHKTDRLLGVGKLNVFLDKDTSQLNEGDPVDILVFDESDLGYQSVVNQRYSGLLYKNELFQPVRVGDELKGYISKVREDGKLDLRLNKVGVEAIDENTKRLIEALEKNGGELPLHDKSSPEEIQRELKMSKKAFKKALGGLYKSKKVELLESGIKLIH</sequence>
<dbReference type="PIRSF" id="PIRSF012524">
    <property type="entry name" value="YitL_S1"/>
    <property type="match status" value="1"/>
</dbReference>
<dbReference type="InterPro" id="IPR040764">
    <property type="entry name" value="CvfB_WH"/>
</dbReference>
<evidence type="ECO:0000313" key="3">
    <source>
        <dbReference type="EMBL" id="QSE96661.1"/>
    </source>
</evidence>
<name>A0A974WEJ8_9BACT</name>
<feature type="domain" description="S1 motif" evidence="2">
    <location>
        <begin position="142"/>
        <end position="204"/>
    </location>
</feature>
<feature type="domain" description="S1 motif" evidence="2">
    <location>
        <begin position="67"/>
        <end position="130"/>
    </location>
</feature>
<dbReference type="InterPro" id="IPR012340">
    <property type="entry name" value="NA-bd_OB-fold"/>
</dbReference>
<dbReference type="InterPro" id="IPR003029">
    <property type="entry name" value="S1_domain"/>
</dbReference>
<dbReference type="Gene3D" id="2.40.50.140">
    <property type="entry name" value="Nucleic acid-binding proteins"/>
    <property type="match status" value="2"/>
</dbReference>